<proteinExistence type="predicted"/>
<comment type="caution">
    <text evidence="2">The sequence shown here is derived from an EMBL/GenBank/DDBJ whole genome shotgun (WGS) entry which is preliminary data.</text>
</comment>
<protein>
    <submittedName>
        <fullName evidence="2">Uncharacterized protein</fullName>
    </submittedName>
</protein>
<dbReference type="GeneID" id="84904906"/>
<reference evidence="2 3" key="1">
    <citation type="journal article" date="2015" name="Genome Announc.">
        <title>Expanding the biotechnology potential of lactobacilli through comparative genomics of 213 strains and associated genera.</title>
        <authorList>
            <person name="Sun Z."/>
            <person name="Harris H.M."/>
            <person name="McCann A."/>
            <person name="Guo C."/>
            <person name="Argimon S."/>
            <person name="Zhang W."/>
            <person name="Yang X."/>
            <person name="Jeffery I.B."/>
            <person name="Cooney J.C."/>
            <person name="Kagawa T.F."/>
            <person name="Liu W."/>
            <person name="Song Y."/>
            <person name="Salvetti E."/>
            <person name="Wrobel A."/>
            <person name="Rasinkangas P."/>
            <person name="Parkhill J."/>
            <person name="Rea M.C."/>
            <person name="O'Sullivan O."/>
            <person name="Ritari J."/>
            <person name="Douillard F.P."/>
            <person name="Paul Ross R."/>
            <person name="Yang R."/>
            <person name="Briner A.E."/>
            <person name="Felis G.E."/>
            <person name="de Vos W.M."/>
            <person name="Barrangou R."/>
            <person name="Klaenhammer T.R."/>
            <person name="Caufield P.W."/>
            <person name="Cui Y."/>
            <person name="Zhang H."/>
            <person name="O'Toole P.W."/>
        </authorList>
    </citation>
    <scope>NUCLEOTIDE SEQUENCE [LARGE SCALE GENOMIC DNA]</scope>
    <source>
        <strain evidence="2 3">DSM 7090</strain>
    </source>
</reference>
<evidence type="ECO:0000313" key="3">
    <source>
        <dbReference type="Proteomes" id="UP000051927"/>
    </source>
</evidence>
<dbReference type="EMBL" id="JQCP01000004">
    <property type="protein sequence ID" value="KRO01550.1"/>
    <property type="molecule type" value="Genomic_DNA"/>
</dbReference>
<organism evidence="2 3">
    <name type="scientific">Lancefieldella rimae</name>
    <dbReference type="NCBI Taxonomy" id="1383"/>
    <lineage>
        <taxon>Bacteria</taxon>
        <taxon>Bacillati</taxon>
        <taxon>Actinomycetota</taxon>
        <taxon>Coriobacteriia</taxon>
        <taxon>Coriobacteriales</taxon>
        <taxon>Atopobiaceae</taxon>
        <taxon>Lancefieldella</taxon>
    </lineage>
</organism>
<keyword evidence="1" id="KW-1133">Transmembrane helix</keyword>
<feature type="transmembrane region" description="Helical" evidence="1">
    <location>
        <begin position="43"/>
        <end position="61"/>
    </location>
</feature>
<keyword evidence="3" id="KW-1185">Reference proteome</keyword>
<sequence>MTDEITTKIIDEIAKRFDGAYSIAAESMSQYVQTKIVDSWRCLVMVGIAIILCTVLSVIVLRIGNKSHDGDEGFFFAAFVFLAGIAGIFIAVFIFSAFDTYNWITFPQGMLIHEILGR</sequence>
<feature type="transmembrane region" description="Helical" evidence="1">
    <location>
        <begin position="73"/>
        <end position="98"/>
    </location>
</feature>
<accession>A0ABR5Q148</accession>
<name>A0ABR5Q148_9ACTN</name>
<keyword evidence="1" id="KW-0472">Membrane</keyword>
<keyword evidence="1" id="KW-0812">Transmembrane</keyword>
<dbReference type="Proteomes" id="UP000051927">
    <property type="component" value="Unassembled WGS sequence"/>
</dbReference>
<gene>
    <name evidence="2" type="ORF">IV60_GL001422</name>
</gene>
<evidence type="ECO:0000256" key="1">
    <source>
        <dbReference type="SAM" id="Phobius"/>
    </source>
</evidence>
<evidence type="ECO:0000313" key="2">
    <source>
        <dbReference type="EMBL" id="KRO01550.1"/>
    </source>
</evidence>
<dbReference type="RefSeq" id="WP_003150095.1">
    <property type="nucleotide sequence ID" value="NZ_JQCP01000004.1"/>
</dbReference>